<protein>
    <recommendedName>
        <fullName evidence="3">TPM domain-containing protein</fullName>
    </recommendedName>
</protein>
<dbReference type="Proteomes" id="UP000320735">
    <property type="component" value="Unassembled WGS sequence"/>
</dbReference>
<feature type="chain" id="PRO_5022837918" description="TPM domain-containing protein" evidence="2">
    <location>
        <begin position="23"/>
        <end position="269"/>
    </location>
</feature>
<keyword evidence="2" id="KW-0732">Signal</keyword>
<dbReference type="AlphaFoldDB" id="A0A5C6BTF6"/>
<keyword evidence="1" id="KW-1133">Transmembrane helix</keyword>
<accession>A0A5C6BTF6</accession>
<proteinExistence type="predicted"/>
<dbReference type="RefSeq" id="WP_146372034.1">
    <property type="nucleotide sequence ID" value="NZ_SJPP01000001.1"/>
</dbReference>
<dbReference type="EMBL" id="SJPP01000001">
    <property type="protein sequence ID" value="TWU14761.1"/>
    <property type="molecule type" value="Genomic_DNA"/>
</dbReference>
<keyword evidence="1" id="KW-0472">Membrane</keyword>
<dbReference type="PANTHER" id="PTHR30373:SF2">
    <property type="entry name" value="UPF0603 PROTEIN YGCG"/>
    <property type="match status" value="1"/>
</dbReference>
<sequence length="269" mass="29132" precursor="true">MVARSTCLLLCVLLGFAPSLYGQGPQRNAERIMVPLPERGHYVVDSAHLLDEAAEQSLQQIAEDLQAETSTPLFVVTIDSLAAHGGGGLQIEAFSKALLEQWQFESPRAANWPNSILLLVAKEDRRARIQFFRPRGRKDDRIAREIMDAHIVRQFKRGQFSEGIVAGATGLDSLARNKTLPSAPWPMWVIVVLGGAGGLFLLFSISLYRSGLDSWAWRSMKAIIDGFSEGPNWDSDDHSGSYSGGGGYSGGGFSSDRGCSDSGGATGSW</sequence>
<evidence type="ECO:0000313" key="5">
    <source>
        <dbReference type="Proteomes" id="UP000320735"/>
    </source>
</evidence>
<keyword evidence="1" id="KW-0812">Transmembrane</keyword>
<dbReference type="PANTHER" id="PTHR30373">
    <property type="entry name" value="UPF0603 PROTEIN YGCG"/>
    <property type="match status" value="1"/>
</dbReference>
<feature type="signal peptide" evidence="2">
    <location>
        <begin position="1"/>
        <end position="22"/>
    </location>
</feature>
<dbReference type="OrthoDB" id="9810918at2"/>
<feature type="domain" description="TPM" evidence="3">
    <location>
        <begin position="43"/>
        <end position="172"/>
    </location>
</feature>
<reference evidence="4 5" key="1">
    <citation type="submission" date="2019-02" db="EMBL/GenBank/DDBJ databases">
        <title>Deep-cultivation of Planctomycetes and their phenomic and genomic characterization uncovers novel biology.</title>
        <authorList>
            <person name="Wiegand S."/>
            <person name="Jogler M."/>
            <person name="Boedeker C."/>
            <person name="Pinto D."/>
            <person name="Vollmers J."/>
            <person name="Rivas-Marin E."/>
            <person name="Kohn T."/>
            <person name="Peeters S.H."/>
            <person name="Heuer A."/>
            <person name="Rast P."/>
            <person name="Oberbeckmann S."/>
            <person name="Bunk B."/>
            <person name="Jeske O."/>
            <person name="Meyerdierks A."/>
            <person name="Storesund J.E."/>
            <person name="Kallscheuer N."/>
            <person name="Luecker S."/>
            <person name="Lage O.M."/>
            <person name="Pohl T."/>
            <person name="Merkel B.J."/>
            <person name="Hornburger P."/>
            <person name="Mueller R.-W."/>
            <person name="Bruemmer F."/>
            <person name="Labrenz M."/>
            <person name="Spormann A.M."/>
            <person name="Op Den Camp H."/>
            <person name="Overmann J."/>
            <person name="Amann R."/>
            <person name="Jetten M.S.M."/>
            <person name="Mascher T."/>
            <person name="Medema M.H."/>
            <person name="Devos D.P."/>
            <person name="Kaster A.-K."/>
            <person name="Ovreas L."/>
            <person name="Rohde M."/>
            <person name="Galperin M.Y."/>
            <person name="Jogler C."/>
        </authorList>
    </citation>
    <scope>NUCLEOTIDE SEQUENCE [LARGE SCALE GENOMIC DNA]</scope>
    <source>
        <strain evidence="4 5">CA54</strain>
    </source>
</reference>
<name>A0A5C6BTF6_9PLAN</name>
<comment type="caution">
    <text evidence="4">The sequence shown here is derived from an EMBL/GenBank/DDBJ whole genome shotgun (WGS) entry which is preliminary data.</text>
</comment>
<organism evidence="4 5">
    <name type="scientific">Symmachiella macrocystis</name>
    <dbReference type="NCBI Taxonomy" id="2527985"/>
    <lineage>
        <taxon>Bacteria</taxon>
        <taxon>Pseudomonadati</taxon>
        <taxon>Planctomycetota</taxon>
        <taxon>Planctomycetia</taxon>
        <taxon>Planctomycetales</taxon>
        <taxon>Planctomycetaceae</taxon>
        <taxon>Symmachiella</taxon>
    </lineage>
</organism>
<dbReference type="Gene3D" id="3.10.310.50">
    <property type="match status" value="1"/>
</dbReference>
<dbReference type="Pfam" id="PF04536">
    <property type="entry name" value="TPM_phosphatase"/>
    <property type="match status" value="1"/>
</dbReference>
<keyword evidence="5" id="KW-1185">Reference proteome</keyword>
<gene>
    <name evidence="4" type="ORF">CA54_36300</name>
</gene>
<evidence type="ECO:0000256" key="1">
    <source>
        <dbReference type="SAM" id="Phobius"/>
    </source>
</evidence>
<feature type="transmembrane region" description="Helical" evidence="1">
    <location>
        <begin position="185"/>
        <end position="208"/>
    </location>
</feature>
<evidence type="ECO:0000313" key="4">
    <source>
        <dbReference type="EMBL" id="TWU14761.1"/>
    </source>
</evidence>
<evidence type="ECO:0000259" key="3">
    <source>
        <dbReference type="Pfam" id="PF04536"/>
    </source>
</evidence>
<dbReference type="InterPro" id="IPR007621">
    <property type="entry name" value="TPM_dom"/>
</dbReference>
<evidence type="ECO:0000256" key="2">
    <source>
        <dbReference type="SAM" id="SignalP"/>
    </source>
</evidence>